<evidence type="ECO:0000256" key="1">
    <source>
        <dbReference type="SAM" id="MobiDB-lite"/>
    </source>
</evidence>
<accession>A0A0N4Z8Z5</accession>
<feature type="compositionally biased region" description="Low complexity" evidence="1">
    <location>
        <begin position="66"/>
        <end position="75"/>
    </location>
</feature>
<dbReference type="WBParaSite" id="PTRK_0000378000.1">
    <property type="protein sequence ID" value="PTRK_0000378000.1"/>
    <property type="gene ID" value="PTRK_0000378000"/>
</dbReference>
<feature type="region of interest" description="Disordered" evidence="1">
    <location>
        <begin position="66"/>
        <end position="85"/>
    </location>
</feature>
<dbReference type="AlphaFoldDB" id="A0A0N4Z8Z5"/>
<dbReference type="Proteomes" id="UP000038045">
    <property type="component" value="Unplaced"/>
</dbReference>
<protein>
    <submittedName>
        <fullName evidence="3">Lipoprotein</fullName>
    </submittedName>
</protein>
<feature type="compositionally biased region" description="Basic and acidic residues" evidence="1">
    <location>
        <begin position="169"/>
        <end position="179"/>
    </location>
</feature>
<evidence type="ECO:0000313" key="3">
    <source>
        <dbReference type="WBParaSite" id="PTRK_0000378000.1"/>
    </source>
</evidence>
<evidence type="ECO:0000313" key="2">
    <source>
        <dbReference type="Proteomes" id="UP000038045"/>
    </source>
</evidence>
<keyword evidence="2" id="KW-1185">Reference proteome</keyword>
<sequence>MSPEKCATVLRRAVNRARPGTGAILRASGEPCYAVLGSRDGSMFKIAVAAVSAVGLMSCTAHDASAQRPSAASSSETPRLSPGQGRLSAYTSINLRMFETLGACEHLNRDSAGDQALAAHLHRHVPTADQAERRALREAYDRGRSPAVASRQTPETCAIALRGYDQETPELHGRRDDRPLASPKL</sequence>
<name>A0A0N4Z8Z5_PARTI</name>
<reference evidence="3" key="1">
    <citation type="submission" date="2017-02" db="UniProtKB">
        <authorList>
            <consortium name="WormBaseParasite"/>
        </authorList>
    </citation>
    <scope>IDENTIFICATION</scope>
</reference>
<feature type="region of interest" description="Disordered" evidence="1">
    <location>
        <begin position="161"/>
        <end position="185"/>
    </location>
</feature>
<organism evidence="2 3">
    <name type="scientific">Parastrongyloides trichosuri</name>
    <name type="common">Possum-specific nematode worm</name>
    <dbReference type="NCBI Taxonomy" id="131310"/>
    <lineage>
        <taxon>Eukaryota</taxon>
        <taxon>Metazoa</taxon>
        <taxon>Ecdysozoa</taxon>
        <taxon>Nematoda</taxon>
        <taxon>Chromadorea</taxon>
        <taxon>Rhabditida</taxon>
        <taxon>Tylenchina</taxon>
        <taxon>Panagrolaimomorpha</taxon>
        <taxon>Strongyloidoidea</taxon>
        <taxon>Strongyloididae</taxon>
        <taxon>Parastrongyloides</taxon>
    </lineage>
</organism>
<proteinExistence type="predicted"/>